<dbReference type="RefSeq" id="WP_148579525.1">
    <property type="nucleotide sequence ID" value="NZ_JAVEUW010000013.1"/>
</dbReference>
<evidence type="ECO:0000313" key="3">
    <source>
        <dbReference type="Proteomes" id="UP000389128"/>
    </source>
</evidence>
<keyword evidence="3" id="KW-1185">Reference proteome</keyword>
<keyword evidence="1" id="KW-0732">Signal</keyword>
<reference evidence="2 3" key="1">
    <citation type="submission" date="2019-01" db="EMBL/GenBank/DDBJ databases">
        <title>Zoogloea oleivorans genome sequencing and assembly.</title>
        <authorList>
            <person name="Tancsics A."/>
            <person name="Farkas M."/>
            <person name="Kriszt B."/>
            <person name="Maroti G."/>
            <person name="Horvath B."/>
        </authorList>
    </citation>
    <scope>NUCLEOTIDE SEQUENCE [LARGE SCALE GENOMIC DNA]</scope>
    <source>
        <strain evidence="2 3">Buc</strain>
    </source>
</reference>
<evidence type="ECO:0000256" key="1">
    <source>
        <dbReference type="SAM" id="SignalP"/>
    </source>
</evidence>
<comment type="caution">
    <text evidence="2">The sequence shown here is derived from an EMBL/GenBank/DDBJ whole genome shotgun (WGS) entry which is preliminary data.</text>
</comment>
<dbReference type="InterPro" id="IPR025293">
    <property type="entry name" value="YfiR/HmsC-like"/>
</dbReference>
<feature type="chain" id="PRO_5025432502" evidence="1">
    <location>
        <begin position="21"/>
        <end position="190"/>
    </location>
</feature>
<dbReference type="AlphaFoldDB" id="A0A6C2CQP2"/>
<feature type="signal peptide" evidence="1">
    <location>
        <begin position="1"/>
        <end position="20"/>
    </location>
</feature>
<accession>A0A6C2CQP2</accession>
<dbReference type="EMBL" id="SDKK01000011">
    <property type="protein sequence ID" value="TYC56231.1"/>
    <property type="molecule type" value="Genomic_DNA"/>
</dbReference>
<name>A0A6C2CQP2_9RHOO</name>
<evidence type="ECO:0000313" key="2">
    <source>
        <dbReference type="EMBL" id="TYC56231.1"/>
    </source>
</evidence>
<proteinExistence type="predicted"/>
<sequence>MGFRLWLAPLIAVLAVLAHAAGPDPDATTFAENDVKAAFIYNFVHFVRWPDTTTHKPGDPFRYCVLDDTLAPLLAKALAGESVDGHALIVMRQPELRNVHECQILYLGEQATLGGLSQTELLRRIASQPILTVSDQSNFTARGGMIALIRKRGRIHPVINTDATDRTELRVSAKLLNLATLVRDSKGAAQ</sequence>
<gene>
    <name evidence="2" type="ORF">ETQ85_13110</name>
</gene>
<dbReference type="Proteomes" id="UP000389128">
    <property type="component" value="Unassembled WGS sequence"/>
</dbReference>
<dbReference type="OrthoDB" id="277577at2"/>
<protein>
    <submittedName>
        <fullName evidence="2">YfiR family protein</fullName>
    </submittedName>
</protein>
<dbReference type="Pfam" id="PF13689">
    <property type="entry name" value="DUF4154"/>
    <property type="match status" value="1"/>
</dbReference>
<organism evidence="2 3">
    <name type="scientific">Zoogloea oleivorans</name>
    <dbReference type="NCBI Taxonomy" id="1552750"/>
    <lineage>
        <taxon>Bacteria</taxon>
        <taxon>Pseudomonadati</taxon>
        <taxon>Pseudomonadota</taxon>
        <taxon>Betaproteobacteria</taxon>
        <taxon>Rhodocyclales</taxon>
        <taxon>Zoogloeaceae</taxon>
        <taxon>Zoogloea</taxon>
    </lineage>
</organism>